<evidence type="ECO:0000259" key="18">
    <source>
        <dbReference type="SMART" id="SM00642"/>
    </source>
</evidence>
<dbReference type="GO" id="GO:0005992">
    <property type="term" value="P:trehalose biosynthetic process"/>
    <property type="evidence" value="ECO:0007669"/>
    <property type="project" value="UniProtKB-UniRule"/>
</dbReference>
<evidence type="ECO:0000256" key="3">
    <source>
        <dbReference type="ARBA" id="ARBA00008061"/>
    </source>
</evidence>
<name>E8UY06_TERSS</name>
<dbReference type="SMART" id="SM00642">
    <property type="entry name" value="Aamy"/>
    <property type="match status" value="1"/>
</dbReference>
<dbReference type="GO" id="GO:0005737">
    <property type="term" value="C:cytoplasm"/>
    <property type="evidence" value="ECO:0007669"/>
    <property type="project" value="UniProtKB-SubCell"/>
</dbReference>
<dbReference type="PANTHER" id="PTHR43651">
    <property type="entry name" value="1,4-ALPHA-GLUCAN-BRANCHING ENZYME"/>
    <property type="match status" value="1"/>
</dbReference>
<dbReference type="Pfam" id="PF00128">
    <property type="entry name" value="Alpha-amylase"/>
    <property type="match status" value="1"/>
</dbReference>
<evidence type="ECO:0000256" key="16">
    <source>
        <dbReference type="PIRSR" id="PIRSR006337-2"/>
    </source>
</evidence>
<evidence type="ECO:0000313" key="19">
    <source>
        <dbReference type="EMBL" id="ADV84240.1"/>
    </source>
</evidence>
<comment type="pathway">
    <text evidence="2 14">Glycan biosynthesis; trehalose biosynthesis.</text>
</comment>
<feature type="binding site" evidence="16">
    <location>
        <begin position="245"/>
        <end position="250"/>
    </location>
    <ligand>
        <name>substrate</name>
    </ligand>
</feature>
<dbReference type="GO" id="GO:0033942">
    <property type="term" value="F:4-alpha-D-(1-&gt;4)-alpha-D-glucanotrehalose trehalohydrolase activity"/>
    <property type="evidence" value="ECO:0007669"/>
    <property type="project" value="UniProtKB-EC"/>
</dbReference>
<dbReference type="InterPro" id="IPR017853">
    <property type="entry name" value="GH"/>
</dbReference>
<dbReference type="InterPro" id="IPR044901">
    <property type="entry name" value="Trehalose_TreZ_E-set_sf"/>
</dbReference>
<feature type="active site" description="Nucleophile" evidence="15">
    <location>
        <position position="247"/>
    </location>
</feature>
<proteinExistence type="inferred from homology"/>
<evidence type="ECO:0000256" key="1">
    <source>
        <dbReference type="ARBA" id="ARBA00004496"/>
    </source>
</evidence>
<dbReference type="STRING" id="401053.AciPR4_3486"/>
<dbReference type="Proteomes" id="UP000006844">
    <property type="component" value="Chromosome"/>
</dbReference>
<evidence type="ECO:0000256" key="4">
    <source>
        <dbReference type="ARBA" id="ARBA00012268"/>
    </source>
</evidence>
<sequence length="582" mass="65370">MNRFSVWAPQRKTVSVHVGGSVLPLIGPDDRGWWSLDHPTAAHGTDYAFRVDDDEADYPDPRSPWQPEGVHKTSRVYDHSLFQWSDKNFQPTPLASAILYEMHVGTFTPEGTFDAAIEHLDYLVDLGITHVELLPIASFEGHHGWGYDGVALYAPHEPYGGPDAAKRFVDACHKRGLAVLLDVVYNHFGPTGNYTGIFGQYLNEHHHTPWGAAINFESTGADQSRRFFVDNVLLWLRDYHFDGLRLDAIHEFVDRSAIHILEQMSSEVEDLSAAMGKKLVLIGESDLNDPRVVTPRAANGLGLEAQWSDDFHHALFSVITGEQAGYYVDYGDLDDLAKSLECVFVFDGKYARNRSRDHGRPVAGLSFHRFLGYIQNHDQVGNRAKGDRLTDIVSFECAQIAAAIVLTAPFVPMLFQGEEWAASTPFQYFADHQDPELRKNVAEGRKREFAAFGWKPEDVPNPEEPAAFEVSKLKWDEVKQAPHSTMLAWYRDLIRLRRSTHDLNRGEYGSVSVKIRPEARTIEIARHRVMTLVNLGETTQTFKLDSPATILLANRDGLDLQPGMVTLPPGTVVILEFKQGLS</sequence>
<evidence type="ECO:0000256" key="8">
    <source>
        <dbReference type="ARBA" id="ARBA00023277"/>
    </source>
</evidence>
<evidence type="ECO:0000256" key="9">
    <source>
        <dbReference type="ARBA" id="ARBA00023295"/>
    </source>
</evidence>
<evidence type="ECO:0000256" key="7">
    <source>
        <dbReference type="ARBA" id="ARBA00022801"/>
    </source>
</evidence>
<dbReference type="AlphaFoldDB" id="E8UY06"/>
<dbReference type="InterPro" id="IPR012768">
    <property type="entry name" value="Trehalose_TreZ"/>
</dbReference>
<evidence type="ECO:0000256" key="5">
    <source>
        <dbReference type="ARBA" id="ARBA00015938"/>
    </source>
</evidence>
<dbReference type="PIRSF" id="PIRSF006337">
    <property type="entry name" value="Trehalose_TreZ"/>
    <property type="match status" value="1"/>
</dbReference>
<feature type="binding site" evidence="16">
    <location>
        <begin position="377"/>
        <end position="382"/>
    </location>
    <ligand>
        <name>substrate</name>
    </ligand>
</feature>
<dbReference type="InterPro" id="IPR013783">
    <property type="entry name" value="Ig-like_fold"/>
</dbReference>
<feature type="binding site" evidence="16">
    <location>
        <begin position="309"/>
        <end position="313"/>
    </location>
    <ligand>
        <name>substrate</name>
    </ligand>
</feature>
<dbReference type="EMBL" id="CP002467">
    <property type="protein sequence ID" value="ADV84240.1"/>
    <property type="molecule type" value="Genomic_DNA"/>
</dbReference>
<dbReference type="SUPFAM" id="SSF81296">
    <property type="entry name" value="E set domains"/>
    <property type="match status" value="1"/>
</dbReference>
<feature type="domain" description="Glycosyl hydrolase family 13 catalytic" evidence="18">
    <location>
        <begin position="81"/>
        <end position="445"/>
    </location>
</feature>
<evidence type="ECO:0000256" key="17">
    <source>
        <dbReference type="PIRSR" id="PIRSR006337-3"/>
    </source>
</evidence>
<evidence type="ECO:0000256" key="12">
    <source>
        <dbReference type="ARBA" id="ARBA00034013"/>
    </source>
</evidence>
<comment type="catalytic activity">
    <reaction evidence="12 14">
        <text>hydrolysis of (1-&gt;4)-alpha-D-glucosidic linkage in 4-alpha-D-[(1-&gt;4)-alpha-D-glucanosyl]n trehalose to yield trehalose and (1-&gt;4)-alpha-D-glucan.</text>
        <dbReference type="EC" id="3.2.1.141"/>
    </reaction>
</comment>
<feature type="active site" description="Proton donor" evidence="15">
    <location>
        <position position="284"/>
    </location>
</feature>
<dbReference type="Gene3D" id="2.60.40.10">
    <property type="entry name" value="Immunoglobulins"/>
    <property type="match status" value="1"/>
</dbReference>
<protein>
    <recommendedName>
        <fullName evidence="5 13">Malto-oligosyltrehalose trehalohydrolase</fullName>
        <shortName evidence="14">MTHase</shortName>
        <ecNumber evidence="4 13">3.2.1.141</ecNumber>
    </recommendedName>
    <alternativeName>
        <fullName evidence="11 14">4-alpha-D-((1-&gt;4)-alpha-D-glucano)trehalose trehalohydrolase</fullName>
    </alternativeName>
    <alternativeName>
        <fullName evidence="10 14">Maltooligosyl trehalose trehalohydrolase</fullName>
    </alternativeName>
</protein>
<dbReference type="UniPathway" id="UPA00299"/>
<evidence type="ECO:0000256" key="6">
    <source>
        <dbReference type="ARBA" id="ARBA00022490"/>
    </source>
</evidence>
<evidence type="ECO:0000256" key="2">
    <source>
        <dbReference type="ARBA" id="ARBA00005199"/>
    </source>
</evidence>
<dbReference type="eggNOG" id="COG0296">
    <property type="taxonomic scope" value="Bacteria"/>
</dbReference>
<feature type="site" description="Transition state stabilizer" evidence="17">
    <location>
        <position position="378"/>
    </location>
</feature>
<comment type="similarity">
    <text evidence="3 14">Belongs to the glycosyl hydrolase 13 family.</text>
</comment>
<dbReference type="SUPFAM" id="SSF51445">
    <property type="entry name" value="(Trans)glycosidases"/>
    <property type="match status" value="1"/>
</dbReference>
<dbReference type="Gene3D" id="3.20.20.80">
    <property type="entry name" value="Glycosidases"/>
    <property type="match status" value="1"/>
</dbReference>
<dbReference type="InterPro" id="IPR006047">
    <property type="entry name" value="GH13_cat_dom"/>
</dbReference>
<evidence type="ECO:0000313" key="20">
    <source>
        <dbReference type="Proteomes" id="UP000006844"/>
    </source>
</evidence>
<dbReference type="CDD" id="cd11325">
    <property type="entry name" value="AmyAc_GTHase"/>
    <property type="match status" value="1"/>
</dbReference>
<dbReference type="NCBIfam" id="TIGR02402">
    <property type="entry name" value="trehalose_TreZ"/>
    <property type="match status" value="1"/>
</dbReference>
<keyword evidence="9 14" id="KW-0326">Glycosidase</keyword>
<dbReference type="CDD" id="cd02853">
    <property type="entry name" value="E_set_MTHase_like_N"/>
    <property type="match status" value="1"/>
</dbReference>
<evidence type="ECO:0000256" key="14">
    <source>
        <dbReference type="PIRNR" id="PIRNR006337"/>
    </source>
</evidence>
<dbReference type="EC" id="3.2.1.141" evidence="4 13"/>
<accession>E8UY06</accession>
<keyword evidence="7 14" id="KW-0378">Hydrolase</keyword>
<dbReference type="PANTHER" id="PTHR43651:SF11">
    <property type="entry name" value="MALTO-OLIGOSYLTREHALOSE TREHALOHYDROLASE"/>
    <property type="match status" value="1"/>
</dbReference>
<dbReference type="HOGENOM" id="CLU_020726_2_0_0"/>
<evidence type="ECO:0000256" key="13">
    <source>
        <dbReference type="NCBIfam" id="TIGR02402"/>
    </source>
</evidence>
<evidence type="ECO:0000256" key="15">
    <source>
        <dbReference type="PIRSR" id="PIRSR006337-1"/>
    </source>
</evidence>
<dbReference type="KEGG" id="tsa:AciPR4_3486"/>
<keyword evidence="8" id="KW-0119">Carbohydrate metabolism</keyword>
<gene>
    <name evidence="19" type="ordered locus">AciPR4_3486</name>
</gene>
<dbReference type="OrthoDB" id="9800174at2"/>
<dbReference type="RefSeq" id="WP_013569970.1">
    <property type="nucleotide sequence ID" value="NC_014963.1"/>
</dbReference>
<reference evidence="19 20" key="1">
    <citation type="journal article" date="2012" name="Stand. Genomic Sci.">
        <title>Complete genome sequence of Terriglobus saanensis type strain SP1PR4(T), an Acidobacteria from tundra soil.</title>
        <authorList>
            <person name="Rawat S.R."/>
            <person name="Mannisto M.K."/>
            <person name="Starovoytov V."/>
            <person name="Goodwin L."/>
            <person name="Nolan M."/>
            <person name="Hauser L."/>
            <person name="Land M."/>
            <person name="Davenport K.W."/>
            <person name="Woyke T."/>
            <person name="Haggblom M.M."/>
        </authorList>
    </citation>
    <scope>NUCLEOTIDE SEQUENCE</scope>
    <source>
        <strain evidence="20">ATCC BAA-1853 / DSM 23119 / SP1PR4</strain>
    </source>
</reference>
<evidence type="ECO:0000256" key="10">
    <source>
        <dbReference type="ARBA" id="ARBA00032057"/>
    </source>
</evidence>
<comment type="subcellular location">
    <subcellularLocation>
        <location evidence="1 15">Cytoplasm</location>
    </subcellularLocation>
</comment>
<keyword evidence="6" id="KW-0963">Cytoplasm</keyword>
<keyword evidence="20" id="KW-1185">Reference proteome</keyword>
<evidence type="ECO:0000256" key="11">
    <source>
        <dbReference type="ARBA" id="ARBA00033284"/>
    </source>
</evidence>
<dbReference type="InterPro" id="IPR014756">
    <property type="entry name" value="Ig_E-set"/>
</dbReference>
<organism evidence="19 20">
    <name type="scientific">Terriglobus saanensis (strain ATCC BAA-1853 / DSM 23119 / SP1PR4)</name>
    <dbReference type="NCBI Taxonomy" id="401053"/>
    <lineage>
        <taxon>Bacteria</taxon>
        <taxon>Pseudomonadati</taxon>
        <taxon>Acidobacteriota</taxon>
        <taxon>Terriglobia</taxon>
        <taxon>Terriglobales</taxon>
        <taxon>Acidobacteriaceae</taxon>
        <taxon>Terriglobus</taxon>
    </lineage>
</organism>
<dbReference type="Gene3D" id="1.10.10.760">
    <property type="entry name" value="E-set domains of sugar-utilizing enzymes"/>
    <property type="match status" value="1"/>
</dbReference>